<feature type="region of interest" description="Disordered" evidence="1">
    <location>
        <begin position="466"/>
        <end position="768"/>
    </location>
</feature>
<proteinExistence type="predicted"/>
<dbReference type="EMBL" id="JARQDZ010000012">
    <property type="protein sequence ID" value="MDT2984023.1"/>
    <property type="molecule type" value="Genomic_DNA"/>
</dbReference>
<feature type="compositionally biased region" description="Low complexity" evidence="1">
    <location>
        <begin position="650"/>
        <end position="666"/>
    </location>
</feature>
<feature type="transmembrane region" description="Helical" evidence="2">
    <location>
        <begin position="68"/>
        <end position="89"/>
    </location>
</feature>
<feature type="compositionally biased region" description="Polar residues" evidence="1">
    <location>
        <begin position="466"/>
        <end position="532"/>
    </location>
</feature>
<feature type="compositionally biased region" description="Polar residues" evidence="1">
    <location>
        <begin position="624"/>
        <end position="633"/>
    </location>
</feature>
<feature type="compositionally biased region" description="Low complexity" evidence="1">
    <location>
        <begin position="675"/>
        <end position="686"/>
    </location>
</feature>
<evidence type="ECO:0000313" key="4">
    <source>
        <dbReference type="EMBL" id="MDT2984023.1"/>
    </source>
</evidence>
<dbReference type="InterPro" id="IPR058521">
    <property type="entry name" value="DUF8208"/>
</dbReference>
<dbReference type="NCBIfam" id="NF045890">
    <property type="entry name" value="conj_pls20_p028"/>
    <property type="match status" value="1"/>
</dbReference>
<comment type="caution">
    <text evidence="4">The sequence shown here is derived from an EMBL/GenBank/DDBJ whole genome shotgun (WGS) entry which is preliminary data.</text>
</comment>
<feature type="transmembrane region" description="Helical" evidence="2">
    <location>
        <begin position="253"/>
        <end position="281"/>
    </location>
</feature>
<evidence type="ECO:0000259" key="3">
    <source>
        <dbReference type="Pfam" id="PF26635"/>
    </source>
</evidence>
<evidence type="ECO:0000256" key="2">
    <source>
        <dbReference type="SAM" id="Phobius"/>
    </source>
</evidence>
<keyword evidence="2" id="KW-0812">Transmembrane</keyword>
<evidence type="ECO:0000313" key="5">
    <source>
        <dbReference type="Proteomes" id="UP001253851"/>
    </source>
</evidence>
<dbReference type="Pfam" id="PF26635">
    <property type="entry name" value="DUF8208"/>
    <property type="match status" value="1"/>
</dbReference>
<dbReference type="AlphaFoldDB" id="A0ABD5FPD5"/>
<accession>A0ABD5FPD5</accession>
<feature type="compositionally biased region" description="Polar residues" evidence="1">
    <location>
        <begin position="687"/>
        <end position="705"/>
    </location>
</feature>
<feature type="compositionally biased region" description="Polar residues" evidence="1">
    <location>
        <begin position="726"/>
        <end position="743"/>
    </location>
</feature>
<feature type="region of interest" description="Disordered" evidence="1">
    <location>
        <begin position="427"/>
        <end position="451"/>
    </location>
</feature>
<dbReference type="InterPro" id="IPR058066">
    <property type="entry name" value="pXO2-14_N"/>
</dbReference>
<dbReference type="RefSeq" id="WP_311957733.1">
    <property type="nucleotide sequence ID" value="NZ_JARQDZ010000012.1"/>
</dbReference>
<name>A0ABD5FPD5_ENTCA</name>
<protein>
    <recommendedName>
        <fullName evidence="3">DUF8208 domain-containing protein</fullName>
    </recommendedName>
</protein>
<feature type="transmembrane region" description="Helical" evidence="2">
    <location>
        <begin position="302"/>
        <end position="323"/>
    </location>
</feature>
<organism evidence="4 5">
    <name type="scientific">Enterococcus casseliflavus</name>
    <name type="common">Enterococcus flavescens</name>
    <dbReference type="NCBI Taxonomy" id="37734"/>
    <lineage>
        <taxon>Bacteria</taxon>
        <taxon>Bacillati</taxon>
        <taxon>Bacillota</taxon>
        <taxon>Bacilli</taxon>
        <taxon>Lactobacillales</taxon>
        <taxon>Enterococcaceae</taxon>
        <taxon>Enterococcus</taxon>
    </lineage>
</organism>
<feature type="compositionally biased region" description="Low complexity" evidence="1">
    <location>
        <begin position="608"/>
        <end position="623"/>
    </location>
</feature>
<feature type="compositionally biased region" description="Polar residues" evidence="1">
    <location>
        <begin position="576"/>
        <end position="596"/>
    </location>
</feature>
<sequence>MKITEKATEFLQKFSEWIHDATLFGYIFKWISSNWIKGLYKLASGVEDILDQVFKVFGFLENGKIGTIYTSMRILSGTILVIMIIVLAYKFILNERVNLQAGLFRAALIVCLGIQLPGMITSSVDLAEKVYGQTKTLDGGAASTLSYSIVKENLADLQYASKKGFGRLNGQAGTPKNNLSENAFQSTDLTQVITADDLKTMKEKARNEDDVSYLEYKLVTDEEGNITSEKITNGAFSFFDEGKFRFTYKTGTITLSLVTVSFAFICSAFIIATSLLELVFAKLMFPVLSVSDIETGQRAKKIFLDIGSSLLAIMLTGFSLSIFKLYFSYIGTLHIGFLAYLILCIVGVRITIDGPNFFGKYLGIDIGVRSGWQAMVGTAVAAKAATSGTAAAAGAGASAIKGGINAGKSIKDHAGQAISRMRVNNGVHESNNDKSIQSRSTVPGNNGSARSSVQEFAANMRQTFGMNDQQEPVTQTQGSNRSTVPNDQINPSIQDKDQVSTNGELPSGTNLSPETTYQPMNAAASSSTVSQGKETDGKSIGNVSAEALKQMGESGNRSESPIDPINGNRANGLATGKTTSSQKVQRTTIPPLQTPSRKAAIQAATDKVNQNNNMQQSSNSSVSEGNAATTQRANDQEVKRSAPETSYGTSAAAPSPSVQSSEQAPEGASVALERVTSVSPSTAAVVQRSNPSSTSAGTQIVQHSPSRGIDRSTVTPAKRSEPKSGSIKQPGQPTNHRSVTSQKPAEKSTAPTYHIPTVESKTKELSTPKELATKYLKESSVTPENDYYDIYQSMNKVNADDYI</sequence>
<dbReference type="Proteomes" id="UP001253851">
    <property type="component" value="Unassembled WGS sequence"/>
</dbReference>
<feature type="transmembrane region" description="Helical" evidence="2">
    <location>
        <begin position="329"/>
        <end position="352"/>
    </location>
</feature>
<gene>
    <name evidence="4" type="ORF">P7I34_15230</name>
</gene>
<keyword evidence="2" id="KW-1133">Transmembrane helix</keyword>
<keyword evidence="2" id="KW-0472">Membrane</keyword>
<evidence type="ECO:0000256" key="1">
    <source>
        <dbReference type="SAM" id="MobiDB-lite"/>
    </source>
</evidence>
<reference evidence="4 5" key="1">
    <citation type="submission" date="2023-03" db="EMBL/GenBank/DDBJ databases">
        <authorList>
            <person name="Shen W."/>
            <person name="Cai J."/>
        </authorList>
    </citation>
    <scope>NUCLEOTIDE SEQUENCE [LARGE SCALE GENOMIC DNA]</scope>
    <source>
        <strain evidence="4 5">B516</strain>
    </source>
</reference>
<feature type="transmembrane region" description="Helical" evidence="2">
    <location>
        <begin position="101"/>
        <end position="120"/>
    </location>
</feature>
<feature type="domain" description="DUF8208" evidence="3">
    <location>
        <begin position="21"/>
        <end position="378"/>
    </location>
</feature>